<dbReference type="Gene3D" id="3.90.1200.10">
    <property type="match status" value="1"/>
</dbReference>
<dbReference type="InterPro" id="IPR002575">
    <property type="entry name" value="Aminoglycoside_PTrfase"/>
</dbReference>
<feature type="domain" description="Aminoglycoside phosphotransferase" evidence="1">
    <location>
        <begin position="99"/>
        <end position="277"/>
    </location>
</feature>
<evidence type="ECO:0000259" key="1">
    <source>
        <dbReference type="Pfam" id="PF01636"/>
    </source>
</evidence>
<accession>A0ABR3A1Q8</accession>
<dbReference type="EMBL" id="JBBXMP010000022">
    <property type="protein sequence ID" value="KAL0067892.1"/>
    <property type="molecule type" value="Genomic_DNA"/>
</dbReference>
<dbReference type="Gene3D" id="3.30.200.20">
    <property type="entry name" value="Phosphorylase Kinase, domain 1"/>
    <property type="match status" value="1"/>
</dbReference>
<reference evidence="2 3" key="1">
    <citation type="submission" date="2024-05" db="EMBL/GenBank/DDBJ databases">
        <title>A draft genome resource for the thread blight pathogen Marasmius tenuissimus strain MS-2.</title>
        <authorList>
            <person name="Yulfo-Soto G.E."/>
            <person name="Baruah I.K."/>
            <person name="Amoako-Attah I."/>
            <person name="Bukari Y."/>
            <person name="Meinhardt L.W."/>
            <person name="Bailey B.A."/>
            <person name="Cohen S.P."/>
        </authorList>
    </citation>
    <scope>NUCLEOTIDE SEQUENCE [LARGE SCALE GENOMIC DNA]</scope>
    <source>
        <strain evidence="2 3">MS-2</strain>
    </source>
</reference>
<name>A0ABR3A1Q8_9AGAR</name>
<comment type="caution">
    <text evidence="2">The sequence shown here is derived from an EMBL/GenBank/DDBJ whole genome shotgun (WGS) entry which is preliminary data.</text>
</comment>
<protein>
    <recommendedName>
        <fullName evidence="1">Aminoglycoside phosphotransferase domain-containing protein</fullName>
    </recommendedName>
</protein>
<dbReference type="InterPro" id="IPR051678">
    <property type="entry name" value="AGP_Transferase"/>
</dbReference>
<dbReference type="InterPro" id="IPR011009">
    <property type="entry name" value="Kinase-like_dom_sf"/>
</dbReference>
<dbReference type="SUPFAM" id="SSF56112">
    <property type="entry name" value="Protein kinase-like (PK-like)"/>
    <property type="match status" value="1"/>
</dbReference>
<dbReference type="PANTHER" id="PTHR21310">
    <property type="entry name" value="AMINOGLYCOSIDE PHOSPHOTRANSFERASE-RELATED-RELATED"/>
    <property type="match status" value="1"/>
</dbReference>
<evidence type="ECO:0000313" key="2">
    <source>
        <dbReference type="EMBL" id="KAL0067892.1"/>
    </source>
</evidence>
<evidence type="ECO:0000313" key="3">
    <source>
        <dbReference type="Proteomes" id="UP001437256"/>
    </source>
</evidence>
<organism evidence="2 3">
    <name type="scientific">Marasmius tenuissimus</name>
    <dbReference type="NCBI Taxonomy" id="585030"/>
    <lineage>
        <taxon>Eukaryota</taxon>
        <taxon>Fungi</taxon>
        <taxon>Dikarya</taxon>
        <taxon>Basidiomycota</taxon>
        <taxon>Agaricomycotina</taxon>
        <taxon>Agaricomycetes</taxon>
        <taxon>Agaricomycetidae</taxon>
        <taxon>Agaricales</taxon>
        <taxon>Marasmiineae</taxon>
        <taxon>Marasmiaceae</taxon>
        <taxon>Marasmius</taxon>
    </lineage>
</organism>
<gene>
    <name evidence="2" type="ORF">AAF712_005060</name>
</gene>
<dbReference type="Proteomes" id="UP001437256">
    <property type="component" value="Unassembled WGS sequence"/>
</dbReference>
<sequence length="363" mass="41020">MSILFQPFINFLQDIDPLSTYTIVRLSGGLVNFTVRATKTSDPDTGFFAGYKTLVIKHALPFVASIGEGAPLSPFRQVVEQRALDILKVTSLAQNPEQVAIPSVMYHDDQRHMLVITDLGDNLITIDRWLESNPGRDQLENVARRLGSFLAALHTLDIPEETFQALDNPDIVEAIERDVVNRVNGIMDTLCAEQDESRGLGKMLTNEYRKSPAQWVFCVGDLWIGSILVSPLGETVAIVDWENAGRGKSLQDMAQFASHFNNPSVGEGVTVFVRELFDSYRRQALSAEAMWMEPSPYRDEAIESAWILQGREIVYRAGELSDDSKRQELAEYGFKYLRAVRRELCEVDVWEETFLHPLYSLRN</sequence>
<keyword evidence="3" id="KW-1185">Reference proteome</keyword>
<proteinExistence type="predicted"/>
<dbReference type="Pfam" id="PF01636">
    <property type="entry name" value="APH"/>
    <property type="match status" value="1"/>
</dbReference>